<feature type="region of interest" description="Disordered" evidence="1">
    <location>
        <begin position="1"/>
        <end position="22"/>
    </location>
</feature>
<keyword evidence="2" id="KW-1133">Transmembrane helix</keyword>
<dbReference type="InterPro" id="IPR013320">
    <property type="entry name" value="ConA-like_dom_sf"/>
</dbReference>
<evidence type="ECO:0000259" key="3">
    <source>
        <dbReference type="PROSITE" id="PS51762"/>
    </source>
</evidence>
<gene>
    <name evidence="4" type="ORF">AB2L28_00225</name>
</gene>
<evidence type="ECO:0000313" key="4">
    <source>
        <dbReference type="EMBL" id="MEZ0490659.1"/>
    </source>
</evidence>
<dbReference type="EMBL" id="JBGGTQ010000001">
    <property type="protein sequence ID" value="MEZ0490659.1"/>
    <property type="molecule type" value="Genomic_DNA"/>
</dbReference>
<feature type="region of interest" description="Disordered" evidence="1">
    <location>
        <begin position="165"/>
        <end position="223"/>
    </location>
</feature>
<dbReference type="Gene3D" id="2.60.120.200">
    <property type="match status" value="1"/>
</dbReference>
<dbReference type="Pfam" id="PF00722">
    <property type="entry name" value="Glyco_hydro_16"/>
    <property type="match status" value="1"/>
</dbReference>
<dbReference type="InterPro" id="IPR050546">
    <property type="entry name" value="Glycosyl_Hydrlase_16"/>
</dbReference>
<dbReference type="Proteomes" id="UP001566476">
    <property type="component" value="Unassembled WGS sequence"/>
</dbReference>
<protein>
    <submittedName>
        <fullName evidence="4">Family 16 glycosylhydrolase</fullName>
    </submittedName>
</protein>
<sequence length="449" mass="46230">MTSSTRPSTLKHRPRHADDHSWPATPGGDLVSWLAPRLRVVLAALLTAAVLVVVWFQSVRPGPSAYAGSGLVVASGFDVSAQATLTSSAATTAEYAGVCFTDAAGARVDFPLTRGAELGPAPVAFTATGTLPAGTYSFVACVRADGVWSDAGRSGALVVAAGSAPVTATTGPGNPPEAAPGPAGPGDAGNPPATGAATAPPPQTPVTSPATTAADAPAGTLPVGDLPGWRQVLAEGFDTDVPAGRFPGRAYSQHWAGYDGFPDSSGSFRYATRDVASVHDGVLDLHTRTEDGTALGAGVVALLNGDGTWGGRTYGRYSVRFRAEPGAGWGAAFLLWSDTDDWHDGEIDFAEGMTTATTIDAHNHDLLTPAANALSVFTPATWDQWHTATVEWTPQAVTFFLDGRRTGTSATVPTRPLHLVLQTITGKTVPPAGSRAHVLVDWVAAWEHA</sequence>
<dbReference type="SUPFAM" id="SSF49899">
    <property type="entry name" value="Concanavalin A-like lectins/glucanases"/>
    <property type="match status" value="1"/>
</dbReference>
<proteinExistence type="predicted"/>
<feature type="transmembrane region" description="Helical" evidence="2">
    <location>
        <begin position="38"/>
        <end position="56"/>
    </location>
</feature>
<reference evidence="4 5" key="1">
    <citation type="submission" date="2024-07" db="EMBL/GenBank/DDBJ databases">
        <authorList>
            <person name="Thanompreechachai J."/>
            <person name="Duangmal K."/>
        </authorList>
    </citation>
    <scope>NUCLEOTIDE SEQUENCE [LARGE SCALE GENOMIC DNA]</scope>
    <source>
        <strain evidence="4 5">TBRC 1896</strain>
    </source>
</reference>
<feature type="compositionally biased region" description="Low complexity" evidence="1">
    <location>
        <begin position="188"/>
        <end position="198"/>
    </location>
</feature>
<dbReference type="PROSITE" id="PS51762">
    <property type="entry name" value="GH16_2"/>
    <property type="match status" value="1"/>
</dbReference>
<feature type="domain" description="GH16" evidence="3">
    <location>
        <begin position="256"/>
        <end position="449"/>
    </location>
</feature>
<comment type="caution">
    <text evidence="4">The sequence shown here is derived from an EMBL/GenBank/DDBJ whole genome shotgun (WGS) entry which is preliminary data.</text>
</comment>
<organism evidence="4 5">
    <name type="scientific">Kineococcus mangrovi</name>
    <dbReference type="NCBI Taxonomy" id="1660183"/>
    <lineage>
        <taxon>Bacteria</taxon>
        <taxon>Bacillati</taxon>
        <taxon>Actinomycetota</taxon>
        <taxon>Actinomycetes</taxon>
        <taxon>Kineosporiales</taxon>
        <taxon>Kineosporiaceae</taxon>
        <taxon>Kineococcus</taxon>
    </lineage>
</organism>
<dbReference type="PANTHER" id="PTHR10963:SF60">
    <property type="entry name" value="GRAM-NEGATIVE BACTERIA-BINDING PROTEIN 1-RELATED"/>
    <property type="match status" value="1"/>
</dbReference>
<feature type="compositionally biased region" description="Low complexity" evidence="1">
    <location>
        <begin position="205"/>
        <end position="220"/>
    </location>
</feature>
<evidence type="ECO:0000256" key="1">
    <source>
        <dbReference type="SAM" id="MobiDB-lite"/>
    </source>
</evidence>
<evidence type="ECO:0000256" key="2">
    <source>
        <dbReference type="SAM" id="Phobius"/>
    </source>
</evidence>
<feature type="compositionally biased region" description="Pro residues" evidence="1">
    <location>
        <begin position="173"/>
        <end position="183"/>
    </location>
</feature>
<dbReference type="PANTHER" id="PTHR10963">
    <property type="entry name" value="GLYCOSYL HYDROLASE-RELATED"/>
    <property type="match status" value="1"/>
</dbReference>
<keyword evidence="5" id="KW-1185">Reference proteome</keyword>
<keyword evidence="2" id="KW-0812">Transmembrane</keyword>
<dbReference type="CDD" id="cd00413">
    <property type="entry name" value="Glyco_hydrolase_16"/>
    <property type="match status" value="1"/>
</dbReference>
<name>A0ABV4HZ74_9ACTN</name>
<keyword evidence="2" id="KW-0472">Membrane</keyword>
<dbReference type="InterPro" id="IPR000757">
    <property type="entry name" value="Beta-glucanase-like"/>
</dbReference>
<dbReference type="RefSeq" id="WP_370716717.1">
    <property type="nucleotide sequence ID" value="NZ_JBGGTQ010000001.1"/>
</dbReference>
<evidence type="ECO:0000313" key="5">
    <source>
        <dbReference type="Proteomes" id="UP001566476"/>
    </source>
</evidence>
<accession>A0ABV4HZ74</accession>